<dbReference type="Gene3D" id="3.30.160.360">
    <property type="match status" value="1"/>
</dbReference>
<organism evidence="4 5">
    <name type="scientific">Mucor circinelloides f. circinelloides (strain 1006PhL)</name>
    <name type="common">Mucormycosis agent</name>
    <name type="synonym">Calyptromyces circinelloides</name>
    <dbReference type="NCBI Taxonomy" id="1220926"/>
    <lineage>
        <taxon>Eukaryota</taxon>
        <taxon>Fungi</taxon>
        <taxon>Fungi incertae sedis</taxon>
        <taxon>Mucoromycota</taxon>
        <taxon>Mucoromycotina</taxon>
        <taxon>Mucoromycetes</taxon>
        <taxon>Mucorales</taxon>
        <taxon>Mucorineae</taxon>
        <taxon>Mucoraceae</taxon>
        <taxon>Mucor</taxon>
    </lineage>
</organism>
<feature type="region of interest" description="Disordered" evidence="3">
    <location>
        <begin position="1"/>
        <end position="43"/>
    </location>
</feature>
<dbReference type="PROSITE" id="PS51543">
    <property type="entry name" value="FYRC"/>
    <property type="match status" value="1"/>
</dbReference>
<dbReference type="PANTHER" id="PTHR22715:SF0">
    <property type="entry name" value="TRANSFORMING GROWTH FACTOR BETA REGULATOR 1"/>
    <property type="match status" value="1"/>
</dbReference>
<keyword evidence="2" id="KW-0539">Nucleus</keyword>
<dbReference type="InterPro" id="IPR003889">
    <property type="entry name" value="FYrich_C"/>
</dbReference>
<dbReference type="OrthoDB" id="285793at2759"/>
<sequence>MTTSATQVSRRVTSPHPAATKIEEVATVPSAPPKRSRINKSNVKVRRVQPIKRDQYGNPILPQQIGVLTVTNLGRIVTDRDAFHNERYIFPVGYTVQRIYPSMVDSTKNTLVTSTIIDGGSEAGPKFHLVAADQPDEPIVANSATGAWTVVVRKANEIRQRDHSNSASGPDYFGLKHPTIAKMIQDLPGARELKNYVWQNFEEMEPKAAKGVMAAAEKKREHLAQLGHQQHSSGRKIIREDLAMQQKLGHQTHRAQQHYVQHPQHYQLPYLIRHPAVSAVPYRLVRYVPSPPQISQHPAYYHHPIEITMQPIMDEEMGVLDTNDSV</sequence>
<evidence type="ECO:0008006" key="6">
    <source>
        <dbReference type="Google" id="ProtNLM"/>
    </source>
</evidence>
<feature type="compositionally biased region" description="Polar residues" evidence="3">
    <location>
        <begin position="1"/>
        <end position="12"/>
    </location>
</feature>
<evidence type="ECO:0000313" key="4">
    <source>
        <dbReference type="EMBL" id="EPB87396.1"/>
    </source>
</evidence>
<reference evidence="5" key="1">
    <citation type="submission" date="2013-05" db="EMBL/GenBank/DDBJ databases">
        <title>The Genome sequence of Mucor circinelloides f. circinelloides 1006PhL.</title>
        <authorList>
            <consortium name="The Broad Institute Genomics Platform"/>
            <person name="Cuomo C."/>
            <person name="Earl A."/>
            <person name="Findley K."/>
            <person name="Lee S.C."/>
            <person name="Walker B."/>
            <person name="Young S."/>
            <person name="Zeng Q."/>
            <person name="Gargeya S."/>
            <person name="Fitzgerald M."/>
            <person name="Haas B."/>
            <person name="Abouelleil A."/>
            <person name="Allen A.W."/>
            <person name="Alvarado L."/>
            <person name="Arachchi H.M."/>
            <person name="Berlin A.M."/>
            <person name="Chapman S.B."/>
            <person name="Gainer-Dewar J."/>
            <person name="Goldberg J."/>
            <person name="Griggs A."/>
            <person name="Gujja S."/>
            <person name="Hansen M."/>
            <person name="Howarth C."/>
            <person name="Imamovic A."/>
            <person name="Ireland A."/>
            <person name="Larimer J."/>
            <person name="McCowan C."/>
            <person name="Murphy C."/>
            <person name="Pearson M."/>
            <person name="Poon T.W."/>
            <person name="Priest M."/>
            <person name="Roberts A."/>
            <person name="Saif S."/>
            <person name="Shea T."/>
            <person name="Sisk P."/>
            <person name="Sykes S."/>
            <person name="Wortman J."/>
            <person name="Nusbaum C."/>
            <person name="Birren B."/>
        </authorList>
    </citation>
    <scope>NUCLEOTIDE SEQUENCE [LARGE SCALE GENOMIC DNA]</scope>
    <source>
        <strain evidence="5">1006PhL</strain>
    </source>
</reference>
<dbReference type="InterPro" id="IPR040092">
    <property type="entry name" value="TBRG1"/>
</dbReference>
<dbReference type="Pfam" id="PF05965">
    <property type="entry name" value="FYRC"/>
    <property type="match status" value="1"/>
</dbReference>
<name>S2JB62_MUCC1</name>
<dbReference type="GO" id="GO:0005634">
    <property type="term" value="C:nucleus"/>
    <property type="evidence" value="ECO:0007669"/>
    <property type="project" value="UniProtKB-SubCell"/>
</dbReference>
<dbReference type="OMA" id="DAFHNER"/>
<gene>
    <name evidence="4" type="ORF">HMPREF1544_05822</name>
</gene>
<accession>S2JB62</accession>
<feature type="compositionally biased region" description="Basic residues" evidence="3">
    <location>
        <begin position="34"/>
        <end position="43"/>
    </location>
</feature>
<evidence type="ECO:0000256" key="2">
    <source>
        <dbReference type="ARBA" id="ARBA00023242"/>
    </source>
</evidence>
<dbReference type="Pfam" id="PF05964">
    <property type="entry name" value="FYRN"/>
    <property type="match status" value="1"/>
</dbReference>
<dbReference type="SMART" id="SM00542">
    <property type="entry name" value="FYRC"/>
    <property type="match status" value="1"/>
</dbReference>
<dbReference type="eggNOG" id="KOG4443">
    <property type="taxonomic scope" value="Eukaryota"/>
</dbReference>
<evidence type="ECO:0000256" key="3">
    <source>
        <dbReference type="SAM" id="MobiDB-lite"/>
    </source>
</evidence>
<dbReference type="PANTHER" id="PTHR22715">
    <property type="entry name" value="TRANSFORMING GROWTH FACTOR BETA REGULATED GENE 1"/>
    <property type="match status" value="1"/>
</dbReference>
<dbReference type="GO" id="GO:0051726">
    <property type="term" value="P:regulation of cell cycle"/>
    <property type="evidence" value="ECO:0007669"/>
    <property type="project" value="TreeGrafter"/>
</dbReference>
<evidence type="ECO:0000313" key="5">
    <source>
        <dbReference type="Proteomes" id="UP000014254"/>
    </source>
</evidence>
<comment type="subcellular location">
    <subcellularLocation>
        <location evidence="1">Nucleus</location>
    </subcellularLocation>
</comment>
<dbReference type="Proteomes" id="UP000014254">
    <property type="component" value="Unassembled WGS sequence"/>
</dbReference>
<dbReference type="InterPro" id="IPR003888">
    <property type="entry name" value="FYrich_N"/>
</dbReference>
<keyword evidence="5" id="KW-1185">Reference proteome</keyword>
<dbReference type="SMART" id="SM00541">
    <property type="entry name" value="FYRN"/>
    <property type="match status" value="1"/>
</dbReference>
<dbReference type="STRING" id="1220926.S2JB62"/>
<dbReference type="VEuPathDB" id="FungiDB:HMPREF1544_05822"/>
<dbReference type="PROSITE" id="PS51542">
    <property type="entry name" value="FYRN"/>
    <property type="match status" value="1"/>
</dbReference>
<evidence type="ECO:0000256" key="1">
    <source>
        <dbReference type="ARBA" id="ARBA00004123"/>
    </source>
</evidence>
<dbReference type="EMBL" id="KE123969">
    <property type="protein sequence ID" value="EPB87396.1"/>
    <property type="molecule type" value="Genomic_DNA"/>
</dbReference>
<dbReference type="AlphaFoldDB" id="S2JB62"/>
<protein>
    <recommendedName>
        <fullName evidence="6">FYR N-terminal domain-containing protein</fullName>
    </recommendedName>
</protein>
<dbReference type="InParanoid" id="S2JB62"/>
<proteinExistence type="predicted"/>